<dbReference type="AlphaFoldDB" id="A0A2T3J633"/>
<evidence type="ECO:0000313" key="1">
    <source>
        <dbReference type="EMBL" id="PSU42622.1"/>
    </source>
</evidence>
<dbReference type="Proteomes" id="UP000240987">
    <property type="component" value="Unassembled WGS sequence"/>
</dbReference>
<gene>
    <name evidence="1" type="ORF">C9J12_28755</name>
</gene>
<proteinExistence type="predicted"/>
<evidence type="ECO:0000313" key="2">
    <source>
        <dbReference type="Proteomes" id="UP000240987"/>
    </source>
</evidence>
<name>A0A2T3J633_9GAMM</name>
<organism evidence="1 2">
    <name type="scientific">Photobacterium frigidiphilum</name>
    <dbReference type="NCBI Taxonomy" id="264736"/>
    <lineage>
        <taxon>Bacteria</taxon>
        <taxon>Pseudomonadati</taxon>
        <taxon>Pseudomonadota</taxon>
        <taxon>Gammaproteobacteria</taxon>
        <taxon>Vibrionales</taxon>
        <taxon>Vibrionaceae</taxon>
        <taxon>Photobacterium</taxon>
    </lineage>
</organism>
<dbReference type="EMBL" id="PYMJ01000064">
    <property type="protein sequence ID" value="PSU42622.1"/>
    <property type="molecule type" value="Genomic_DNA"/>
</dbReference>
<dbReference type="OrthoDB" id="7064586at2"/>
<dbReference type="RefSeq" id="WP_107246685.1">
    <property type="nucleotide sequence ID" value="NZ_PYMJ01000064.1"/>
</dbReference>
<comment type="caution">
    <text evidence="1">The sequence shown here is derived from an EMBL/GenBank/DDBJ whole genome shotgun (WGS) entry which is preliminary data.</text>
</comment>
<protein>
    <submittedName>
        <fullName evidence="1">Uncharacterized protein</fullName>
    </submittedName>
</protein>
<keyword evidence="2" id="KW-1185">Reference proteome</keyword>
<reference evidence="1 2" key="1">
    <citation type="submission" date="2018-01" db="EMBL/GenBank/DDBJ databases">
        <title>Whole genome sequencing of Histamine producing bacteria.</title>
        <authorList>
            <person name="Butler K."/>
        </authorList>
    </citation>
    <scope>NUCLEOTIDE SEQUENCE [LARGE SCALE GENOMIC DNA]</scope>
    <source>
        <strain evidence="1 2">JCM 12947</strain>
    </source>
</reference>
<sequence length="81" mass="9066">MAKTYFPNSEKTIRVVASEPHPTGTKYKISMGIEIWGGDTGHEVIKIQMEYNDVVSGRRSPSYPIGTDDYKRVMEAVNSLS</sequence>
<accession>A0A2T3J633</accession>